<sequence>MDQTFVNWMLGGFGALIGFLLNAVWQAVKDLQTADKELTKKVSEIEVLVAGAYVKKDEFSTSVTALFAKLDRIEDKIDKKADKE</sequence>
<proteinExistence type="predicted"/>
<accession>A0A6J5S3K2</accession>
<evidence type="ECO:0000313" key="2">
    <source>
        <dbReference type="EMBL" id="CAB4199884.1"/>
    </source>
</evidence>
<evidence type="ECO:0000313" key="1">
    <source>
        <dbReference type="EMBL" id="CAB4171705.1"/>
    </source>
</evidence>
<reference evidence="2" key="1">
    <citation type="submission" date="2020-05" db="EMBL/GenBank/DDBJ databases">
        <authorList>
            <person name="Chiriac C."/>
            <person name="Salcher M."/>
            <person name="Ghai R."/>
            <person name="Kavagutti S V."/>
        </authorList>
    </citation>
    <scope>NUCLEOTIDE SEQUENCE</scope>
</reference>
<gene>
    <name evidence="2" type="ORF">UFOVP1358_20</name>
    <name evidence="1" type="ORF">UFOVP931_14</name>
</gene>
<dbReference type="EMBL" id="LR797302">
    <property type="protein sequence ID" value="CAB4199884.1"/>
    <property type="molecule type" value="Genomic_DNA"/>
</dbReference>
<organism evidence="2">
    <name type="scientific">uncultured Caudovirales phage</name>
    <dbReference type="NCBI Taxonomy" id="2100421"/>
    <lineage>
        <taxon>Viruses</taxon>
        <taxon>Duplodnaviria</taxon>
        <taxon>Heunggongvirae</taxon>
        <taxon>Uroviricota</taxon>
        <taxon>Caudoviricetes</taxon>
        <taxon>Peduoviridae</taxon>
        <taxon>Maltschvirus</taxon>
        <taxon>Maltschvirus maltsch</taxon>
    </lineage>
</organism>
<protein>
    <submittedName>
        <fullName evidence="2">Uncharacterized protein</fullName>
    </submittedName>
</protein>
<name>A0A6J5S3K2_9CAUD</name>
<dbReference type="EMBL" id="LR796870">
    <property type="protein sequence ID" value="CAB4171705.1"/>
    <property type="molecule type" value="Genomic_DNA"/>
</dbReference>